<feature type="region of interest" description="Disordered" evidence="1">
    <location>
        <begin position="110"/>
        <end position="135"/>
    </location>
</feature>
<proteinExistence type="predicted"/>
<comment type="caution">
    <text evidence="2">The sequence shown here is derived from an EMBL/GenBank/DDBJ whole genome shotgun (WGS) entry which is preliminary data.</text>
</comment>
<keyword evidence="3" id="KW-1185">Reference proteome</keyword>
<dbReference type="AlphaFoldDB" id="A0A401RN54"/>
<accession>A0A401RN54</accession>
<organism evidence="2 3">
    <name type="scientific">Chiloscyllium punctatum</name>
    <name type="common">Brownbanded bambooshark</name>
    <name type="synonym">Hemiscyllium punctatum</name>
    <dbReference type="NCBI Taxonomy" id="137246"/>
    <lineage>
        <taxon>Eukaryota</taxon>
        <taxon>Metazoa</taxon>
        <taxon>Chordata</taxon>
        <taxon>Craniata</taxon>
        <taxon>Vertebrata</taxon>
        <taxon>Chondrichthyes</taxon>
        <taxon>Elasmobranchii</taxon>
        <taxon>Galeomorphii</taxon>
        <taxon>Galeoidea</taxon>
        <taxon>Orectolobiformes</taxon>
        <taxon>Hemiscylliidae</taxon>
        <taxon>Chiloscyllium</taxon>
    </lineage>
</organism>
<sequence length="135" mass="14325">MFPVRDAPFAGYVIASFEVEFNKDQRSKGEVCKRLLNQAVIVNSADSVSVLFVVRSECLGRSGSRRRRAAGSAQTLQTSPGRQSLPEFSLSLPGGDGFCHFHAATIQEDGGAAEIPEGESAGLPGAGSRYPLPAR</sequence>
<name>A0A401RN54_CHIPU</name>
<dbReference type="EMBL" id="BEZZ01000001">
    <property type="protein sequence ID" value="GCC19558.1"/>
    <property type="molecule type" value="Genomic_DNA"/>
</dbReference>
<protein>
    <submittedName>
        <fullName evidence="2">Uncharacterized protein</fullName>
    </submittedName>
</protein>
<evidence type="ECO:0000256" key="1">
    <source>
        <dbReference type="SAM" id="MobiDB-lite"/>
    </source>
</evidence>
<gene>
    <name evidence="2" type="ORF">chiPu_0000069</name>
</gene>
<evidence type="ECO:0000313" key="2">
    <source>
        <dbReference type="EMBL" id="GCC19558.1"/>
    </source>
</evidence>
<feature type="region of interest" description="Disordered" evidence="1">
    <location>
        <begin position="64"/>
        <end position="86"/>
    </location>
</feature>
<evidence type="ECO:0000313" key="3">
    <source>
        <dbReference type="Proteomes" id="UP000287033"/>
    </source>
</evidence>
<dbReference type="Proteomes" id="UP000287033">
    <property type="component" value="Unassembled WGS sequence"/>
</dbReference>
<reference evidence="2 3" key="1">
    <citation type="journal article" date="2018" name="Nat. Ecol. Evol.">
        <title>Shark genomes provide insights into elasmobranch evolution and the origin of vertebrates.</title>
        <authorList>
            <person name="Hara Y"/>
            <person name="Yamaguchi K"/>
            <person name="Onimaru K"/>
            <person name="Kadota M"/>
            <person name="Koyanagi M"/>
            <person name="Keeley SD"/>
            <person name="Tatsumi K"/>
            <person name="Tanaka K"/>
            <person name="Motone F"/>
            <person name="Kageyama Y"/>
            <person name="Nozu R"/>
            <person name="Adachi N"/>
            <person name="Nishimura O"/>
            <person name="Nakagawa R"/>
            <person name="Tanegashima C"/>
            <person name="Kiyatake I"/>
            <person name="Matsumoto R"/>
            <person name="Murakumo K"/>
            <person name="Nishida K"/>
            <person name="Terakita A"/>
            <person name="Kuratani S"/>
            <person name="Sato K"/>
            <person name="Hyodo S Kuraku.S."/>
        </authorList>
    </citation>
    <scope>NUCLEOTIDE SEQUENCE [LARGE SCALE GENOMIC DNA]</scope>
</reference>